<protein>
    <submittedName>
        <fullName evidence="4">4299_t:CDS:1</fullName>
    </submittedName>
</protein>
<evidence type="ECO:0000259" key="3">
    <source>
        <dbReference type="Pfam" id="PF05057"/>
    </source>
</evidence>
<name>A0A9N8WJX8_9GLOM</name>
<sequence length="340" mass="38005">MSENKEPETLNKFLLVFIHGFKGDDNTFMDFPGRLQHLLTTSKPGLDTESIVYPQYETRGDLNKAVELFCTWLELKVTECEEKINSLDKKGNVWICLIGHSMGGILAADTILKYASQKDPIPPKIIGLFAFDTPYYGVHERVFSKATLERVSSVAQQVSGTYSLLSTVATAAGVMTSAVTKKTPATTATATKSSFGFSTWGLAAFAGAALVGGAVYMQKDNVGKSVEWLGSHLEFVGILWKPEELKQRLVNLIKVPDLTFHCFYTQIPPNETFYSPRTFIVLPPPEMLSYFSSTTCVSKDEIAAHCYMFDPEQNHYYFDLGHVCAKRIIDMVDKWEEKNK</sequence>
<evidence type="ECO:0000256" key="2">
    <source>
        <dbReference type="SAM" id="Phobius"/>
    </source>
</evidence>
<dbReference type="Pfam" id="PF05057">
    <property type="entry name" value="DUF676"/>
    <property type="match status" value="1"/>
</dbReference>
<reference evidence="4" key="1">
    <citation type="submission" date="2021-06" db="EMBL/GenBank/DDBJ databases">
        <authorList>
            <person name="Kallberg Y."/>
            <person name="Tangrot J."/>
            <person name="Rosling A."/>
        </authorList>
    </citation>
    <scope>NUCLEOTIDE SEQUENCE</scope>
    <source>
        <strain evidence="4">MA453B</strain>
    </source>
</reference>
<dbReference type="SUPFAM" id="SSF53474">
    <property type="entry name" value="alpha/beta-Hydrolases"/>
    <property type="match status" value="1"/>
</dbReference>
<dbReference type="Gene3D" id="3.40.50.1820">
    <property type="entry name" value="alpha/beta hydrolase"/>
    <property type="match status" value="1"/>
</dbReference>
<dbReference type="AlphaFoldDB" id="A0A9N8WJX8"/>
<keyword evidence="5" id="KW-1185">Reference proteome</keyword>
<evidence type="ECO:0000256" key="1">
    <source>
        <dbReference type="ARBA" id="ARBA00007920"/>
    </source>
</evidence>
<gene>
    <name evidence="4" type="ORF">DERYTH_LOCUS2233</name>
</gene>
<dbReference type="PANTHER" id="PTHR47842:SF1">
    <property type="entry name" value="DUF676 DOMAIN-CONTAINING PROTEIN"/>
    <property type="match status" value="1"/>
</dbReference>
<keyword evidence="2" id="KW-0472">Membrane</keyword>
<feature type="domain" description="DUF676" evidence="3">
    <location>
        <begin position="13"/>
        <end position="140"/>
    </location>
</feature>
<evidence type="ECO:0000313" key="5">
    <source>
        <dbReference type="Proteomes" id="UP000789405"/>
    </source>
</evidence>
<keyword evidence="2" id="KW-1133">Transmembrane helix</keyword>
<dbReference type="EMBL" id="CAJVPY010000685">
    <property type="protein sequence ID" value="CAG8487284.1"/>
    <property type="molecule type" value="Genomic_DNA"/>
</dbReference>
<accession>A0A9N8WJX8</accession>
<comment type="caution">
    <text evidence="4">The sequence shown here is derived from an EMBL/GenBank/DDBJ whole genome shotgun (WGS) entry which is preliminary data.</text>
</comment>
<dbReference type="Proteomes" id="UP000789405">
    <property type="component" value="Unassembled WGS sequence"/>
</dbReference>
<dbReference type="PANTHER" id="PTHR47842">
    <property type="entry name" value="EXPRESSED PROTEIN"/>
    <property type="match status" value="1"/>
</dbReference>
<dbReference type="InterPro" id="IPR007751">
    <property type="entry name" value="DUF676_lipase-like"/>
</dbReference>
<organism evidence="4 5">
    <name type="scientific">Dentiscutata erythropus</name>
    <dbReference type="NCBI Taxonomy" id="1348616"/>
    <lineage>
        <taxon>Eukaryota</taxon>
        <taxon>Fungi</taxon>
        <taxon>Fungi incertae sedis</taxon>
        <taxon>Mucoromycota</taxon>
        <taxon>Glomeromycotina</taxon>
        <taxon>Glomeromycetes</taxon>
        <taxon>Diversisporales</taxon>
        <taxon>Gigasporaceae</taxon>
        <taxon>Dentiscutata</taxon>
    </lineage>
</organism>
<proteinExistence type="inferred from homology"/>
<comment type="similarity">
    <text evidence="1">Belongs to the putative lipase ROG1 family.</text>
</comment>
<dbReference type="OrthoDB" id="442243at2759"/>
<evidence type="ECO:0000313" key="4">
    <source>
        <dbReference type="EMBL" id="CAG8487284.1"/>
    </source>
</evidence>
<feature type="transmembrane region" description="Helical" evidence="2">
    <location>
        <begin position="197"/>
        <end position="217"/>
    </location>
</feature>
<keyword evidence="2" id="KW-0812">Transmembrane</keyword>
<dbReference type="InterPro" id="IPR029058">
    <property type="entry name" value="AB_hydrolase_fold"/>
</dbReference>